<dbReference type="AlphaFoldDB" id="A0A1G7ADC8"/>
<dbReference type="STRING" id="1285928.SAMN04487894_12252"/>
<dbReference type="EMBL" id="FMZO01000022">
    <property type="protein sequence ID" value="SDE12770.1"/>
    <property type="molecule type" value="Genomic_DNA"/>
</dbReference>
<dbReference type="Proteomes" id="UP000198757">
    <property type="component" value="Unassembled WGS sequence"/>
</dbReference>
<sequence>MKTLFTIPGAICLFVACFSCRKQPVPPAAADRFKVTVTNGYGSGYHQPGDTVHIFSLALASNQVFAGWSGHNPALLRAPDEWHTWFIMPGENVDLTGTTAPAATFVLQFEQCQGKDRVKPVYYYFPARPKGIVYLLHGTSGSAQALVAGFEWQQMIKDLVHDHFAVLITEAEEATAGKDLNGDGSIRWNTLPWDTLTNADYANIRIITHTFYQRGLLPAGLPKYAVGMSNGGNFATALSTICRFDAGVSYCAPSGGQIAQMTGTPLQFCMARFDQNPNVGPAGNAAALANAQTLASRGISSGYLVQERSPLYPERFARSGQLSLEASAAVFNELKQKGYLDPAYYFMDQPDELRSAYQANPAAFPQLNGLDIDQRMFVFQQLSLAVADHHMYSDYNKATLKFLNTFIK</sequence>
<dbReference type="InterPro" id="IPR029058">
    <property type="entry name" value="AB_hydrolase_fold"/>
</dbReference>
<dbReference type="OrthoDB" id="622463at2"/>
<name>A0A1G7ADC8_NIADE</name>
<evidence type="ECO:0000313" key="1">
    <source>
        <dbReference type="EMBL" id="SDE12770.1"/>
    </source>
</evidence>
<accession>A0A1G7ADC8</accession>
<protein>
    <submittedName>
        <fullName evidence="1">Uncharacterized protein</fullName>
    </submittedName>
</protein>
<dbReference type="Gene3D" id="3.40.50.1820">
    <property type="entry name" value="alpha/beta hydrolase"/>
    <property type="match status" value="1"/>
</dbReference>
<organism evidence="1 2">
    <name type="scientific">Niabella drilacis (strain DSM 25811 / CCM 8410 / CCUG 62505 / LMG 26954 / E90)</name>
    <dbReference type="NCBI Taxonomy" id="1285928"/>
    <lineage>
        <taxon>Bacteria</taxon>
        <taxon>Pseudomonadati</taxon>
        <taxon>Bacteroidota</taxon>
        <taxon>Chitinophagia</taxon>
        <taxon>Chitinophagales</taxon>
        <taxon>Chitinophagaceae</taxon>
        <taxon>Niabella</taxon>
    </lineage>
</organism>
<proteinExistence type="predicted"/>
<reference evidence="2" key="1">
    <citation type="submission" date="2016-10" db="EMBL/GenBank/DDBJ databases">
        <authorList>
            <person name="Varghese N."/>
            <person name="Submissions S."/>
        </authorList>
    </citation>
    <scope>NUCLEOTIDE SEQUENCE [LARGE SCALE GENOMIC DNA]</scope>
    <source>
        <strain evidence="2">DSM 25811 / CCM 8410 / LMG 26954 / E90</strain>
    </source>
</reference>
<dbReference type="PROSITE" id="PS51257">
    <property type="entry name" value="PROKAR_LIPOPROTEIN"/>
    <property type="match status" value="1"/>
</dbReference>
<dbReference type="RefSeq" id="WP_090393102.1">
    <property type="nucleotide sequence ID" value="NZ_FMZO01000022.1"/>
</dbReference>
<dbReference type="PANTHER" id="PTHR35128:SF1">
    <property type="entry name" value="SECRETION-REGULATING GUANINE NUCLEOTIDE EXCHANGE FACTOR"/>
    <property type="match status" value="1"/>
</dbReference>
<evidence type="ECO:0000313" key="2">
    <source>
        <dbReference type="Proteomes" id="UP000198757"/>
    </source>
</evidence>
<gene>
    <name evidence="1" type="ORF">SAMN04487894_12252</name>
</gene>
<dbReference type="SUPFAM" id="SSF53474">
    <property type="entry name" value="alpha/beta-Hydrolases"/>
    <property type="match status" value="1"/>
</dbReference>
<keyword evidence="2" id="KW-1185">Reference proteome</keyword>
<dbReference type="PANTHER" id="PTHR35128">
    <property type="entry name" value="SECRETION-REGULATING GUANINE NUCLEOTIDE EXCHANGE FACTOR"/>
    <property type="match status" value="1"/>
</dbReference>